<keyword evidence="6" id="KW-0597">Phosphoprotein</keyword>
<evidence type="ECO:0000256" key="5">
    <source>
        <dbReference type="ARBA" id="ARBA00022527"/>
    </source>
</evidence>
<protein>
    <recommendedName>
        <fullName evidence="3">non-specific serine/threonine protein kinase</fullName>
        <ecNumber evidence="3">2.7.11.1</ecNumber>
    </recommendedName>
</protein>
<evidence type="ECO:0000256" key="18">
    <source>
        <dbReference type="ARBA" id="ARBA00047899"/>
    </source>
</evidence>
<evidence type="ECO:0000256" key="8">
    <source>
        <dbReference type="ARBA" id="ARBA00022679"/>
    </source>
</evidence>
<evidence type="ECO:0000256" key="11">
    <source>
        <dbReference type="ARBA" id="ARBA00022737"/>
    </source>
</evidence>
<dbReference type="EC" id="2.7.11.1" evidence="3"/>
<dbReference type="SMART" id="SM00369">
    <property type="entry name" value="LRR_TYP"/>
    <property type="match status" value="9"/>
</dbReference>
<dbReference type="FunFam" id="3.80.10.10:FF:000275">
    <property type="entry name" value="Leucine-rich repeat receptor-like protein kinase"/>
    <property type="match status" value="1"/>
</dbReference>
<comment type="catalytic activity">
    <reaction evidence="19">
        <text>L-seryl-[protein] + ATP = O-phospho-L-seryl-[protein] + ADP + H(+)</text>
        <dbReference type="Rhea" id="RHEA:17989"/>
        <dbReference type="Rhea" id="RHEA-COMP:9863"/>
        <dbReference type="Rhea" id="RHEA-COMP:11604"/>
        <dbReference type="ChEBI" id="CHEBI:15378"/>
        <dbReference type="ChEBI" id="CHEBI:29999"/>
        <dbReference type="ChEBI" id="CHEBI:30616"/>
        <dbReference type="ChEBI" id="CHEBI:83421"/>
        <dbReference type="ChEBI" id="CHEBI:456216"/>
        <dbReference type="EC" id="2.7.11.1"/>
    </reaction>
</comment>
<dbReference type="GO" id="GO:0004674">
    <property type="term" value="F:protein serine/threonine kinase activity"/>
    <property type="evidence" value="ECO:0007669"/>
    <property type="project" value="UniProtKB-KW"/>
</dbReference>
<dbReference type="InterPro" id="IPR008271">
    <property type="entry name" value="Ser/Thr_kinase_AS"/>
</dbReference>
<comment type="similarity">
    <text evidence="2">Belongs to the protein kinase superfamily. Ser/Thr protein kinase family.</text>
</comment>
<evidence type="ECO:0000256" key="4">
    <source>
        <dbReference type="ARBA" id="ARBA00022475"/>
    </source>
</evidence>
<keyword evidence="10 22" id="KW-0732">Signal</keyword>
<evidence type="ECO:0000256" key="15">
    <source>
        <dbReference type="ARBA" id="ARBA00022989"/>
    </source>
</evidence>
<sequence length="905" mass="100621">MSATIFLRVFLALGSIASVCCIRSSDLQILHSFSQQLVDSNASLTSWKLESPCSSWEGVLCRDDGVTVTAVLLYNKFLTGQISPSLGHLKFLQRLDLSQNGLSGDIPVELLKLTELTMLSLSSNQLSGQIPRHMEMLENLEYLYLSRNNLSGSIPRSLGSCRRLKELDVSGNYLEGNVPVELGQLRRLEKLGVAMNNLSGGIPDFTNCTNLTDLALSFNNLTGNVHPSVATLPRLQNLWLNDNQLSGDLPVELGRHSNLLILYLSSNRFTGTIPENLCVNGFLERVYLHDNNLQGEIPRKLVTCPRLERLLLQNNMLTGQIPEEVGQNQVLNYLDLSNNRLNGSLPASLNDCKNLTTLFLACNRISGDLISGFEQLRQLNLSHNRLTGLIPRHFGGSDVFTLDLSHNSLHGDIPPDMQILQRLEKLFLDGNQLEGTIPRFIGTFSKLLALVLNNNKFTGSIPGDLGGLHSLRRIDLSSNRLSGTIPARLENLRMLEDLDLSANNLEGNIPSQLERLTSLEHLNVSYNNHLLAPIPSASSKFNSSSFLGLINRNTTELACAINCKHKNQLSTTGKTAIACGVVFICVALASIVACWIWRRRKKRRGTDDRGRTLLLEKIMQVTNGLNQEFIIGQGGYGTVYRAEMESGKVLAIKKLTIAAEDSLMHEWETAGKVRHRNILKVLGHYRHGGSALLVSNFMTNGSLGSLLHGRCSNEKIPWQLRYEIALGIAHGLSYLHHDCVPKIIHRDIKANNILLDKDMVPKIADFGLAKLIEKEAETKSMSYIAGSYGYIAPEYAFTLKVNEKSDIYSFGVILLELLLRKTPLDPLFSETDGNMTVWVRNETRGSSTGLESVADPEMWREASRIEKKEMERVFRIALLCTEGNPADRPTMQQIVEMLRTTPIHT</sequence>
<dbReference type="GO" id="GO:0016020">
    <property type="term" value="C:membrane"/>
    <property type="evidence" value="ECO:0000318"/>
    <property type="project" value="GO_Central"/>
</dbReference>
<evidence type="ECO:0000259" key="23">
    <source>
        <dbReference type="PROSITE" id="PS50011"/>
    </source>
</evidence>
<proteinExistence type="inferred from homology"/>
<organism evidence="25">
    <name type="scientific">Selaginella moellendorffii</name>
    <name type="common">Spikemoss</name>
    <dbReference type="NCBI Taxonomy" id="88036"/>
    <lineage>
        <taxon>Eukaryota</taxon>
        <taxon>Viridiplantae</taxon>
        <taxon>Streptophyta</taxon>
        <taxon>Embryophyta</taxon>
        <taxon>Tracheophyta</taxon>
        <taxon>Lycopodiopsida</taxon>
        <taxon>Selaginellales</taxon>
        <taxon>Selaginellaceae</taxon>
        <taxon>Selaginella</taxon>
    </lineage>
</organism>
<dbReference type="eggNOG" id="ENOG502QPT1">
    <property type="taxonomic scope" value="Eukaryota"/>
</dbReference>
<keyword evidence="12 20" id="KW-0547">Nucleotide-binding</keyword>
<evidence type="ECO:0000256" key="17">
    <source>
        <dbReference type="ARBA" id="ARBA00023180"/>
    </source>
</evidence>
<name>D8SUM1_SELML</name>
<dbReference type="Gene3D" id="3.30.200.20">
    <property type="entry name" value="Phosphorylase Kinase, domain 1"/>
    <property type="match status" value="1"/>
</dbReference>
<comment type="catalytic activity">
    <reaction evidence="18">
        <text>L-threonyl-[protein] + ATP = O-phospho-L-threonyl-[protein] + ADP + H(+)</text>
        <dbReference type="Rhea" id="RHEA:46608"/>
        <dbReference type="Rhea" id="RHEA-COMP:11060"/>
        <dbReference type="Rhea" id="RHEA-COMP:11605"/>
        <dbReference type="ChEBI" id="CHEBI:15378"/>
        <dbReference type="ChEBI" id="CHEBI:30013"/>
        <dbReference type="ChEBI" id="CHEBI:30616"/>
        <dbReference type="ChEBI" id="CHEBI:61977"/>
        <dbReference type="ChEBI" id="CHEBI:456216"/>
        <dbReference type="EC" id="2.7.11.1"/>
    </reaction>
</comment>
<evidence type="ECO:0000256" key="14">
    <source>
        <dbReference type="ARBA" id="ARBA00022840"/>
    </source>
</evidence>
<dbReference type="InterPro" id="IPR003591">
    <property type="entry name" value="Leu-rich_rpt_typical-subtyp"/>
</dbReference>
<dbReference type="Pfam" id="PF00069">
    <property type="entry name" value="Pkinase"/>
    <property type="match status" value="1"/>
</dbReference>
<dbReference type="KEGG" id="smo:SELMODRAFT_125198"/>
<keyword evidence="9 21" id="KW-0812">Transmembrane</keyword>
<dbReference type="PANTHER" id="PTHR48053">
    <property type="entry name" value="LEUCINE RICH REPEAT FAMILY PROTEIN, EXPRESSED"/>
    <property type="match status" value="1"/>
</dbReference>
<evidence type="ECO:0000313" key="24">
    <source>
        <dbReference type="EMBL" id="EFJ11856.1"/>
    </source>
</evidence>
<evidence type="ECO:0000256" key="21">
    <source>
        <dbReference type="SAM" id="Phobius"/>
    </source>
</evidence>
<keyword evidence="17" id="KW-0325">Glycoprotein</keyword>
<dbReference type="FunFam" id="3.80.10.10:FF:000041">
    <property type="entry name" value="LRR receptor-like serine/threonine-protein kinase ERECTA"/>
    <property type="match status" value="1"/>
</dbReference>
<dbReference type="Gramene" id="EFJ11856">
    <property type="protein sequence ID" value="EFJ11856"/>
    <property type="gene ID" value="SELMODRAFT_125198"/>
</dbReference>
<dbReference type="Pfam" id="PF08263">
    <property type="entry name" value="LRRNT_2"/>
    <property type="match status" value="1"/>
</dbReference>
<dbReference type="PRINTS" id="PR00019">
    <property type="entry name" value="LEURICHRPT"/>
</dbReference>
<reference evidence="24 25" key="1">
    <citation type="journal article" date="2011" name="Science">
        <title>The Selaginella genome identifies genetic changes associated with the evolution of vascular plants.</title>
        <authorList>
            <person name="Banks J.A."/>
            <person name="Nishiyama T."/>
            <person name="Hasebe M."/>
            <person name="Bowman J.L."/>
            <person name="Gribskov M."/>
            <person name="dePamphilis C."/>
            <person name="Albert V.A."/>
            <person name="Aono N."/>
            <person name="Aoyama T."/>
            <person name="Ambrose B.A."/>
            <person name="Ashton N.W."/>
            <person name="Axtell M.J."/>
            <person name="Barker E."/>
            <person name="Barker M.S."/>
            <person name="Bennetzen J.L."/>
            <person name="Bonawitz N.D."/>
            <person name="Chapple C."/>
            <person name="Cheng C."/>
            <person name="Correa L.G."/>
            <person name="Dacre M."/>
            <person name="DeBarry J."/>
            <person name="Dreyer I."/>
            <person name="Elias M."/>
            <person name="Engstrom E.M."/>
            <person name="Estelle M."/>
            <person name="Feng L."/>
            <person name="Finet C."/>
            <person name="Floyd S.K."/>
            <person name="Frommer W.B."/>
            <person name="Fujita T."/>
            <person name="Gramzow L."/>
            <person name="Gutensohn M."/>
            <person name="Harholt J."/>
            <person name="Hattori M."/>
            <person name="Heyl A."/>
            <person name="Hirai T."/>
            <person name="Hiwatashi Y."/>
            <person name="Ishikawa M."/>
            <person name="Iwata M."/>
            <person name="Karol K.G."/>
            <person name="Koehler B."/>
            <person name="Kolukisaoglu U."/>
            <person name="Kubo M."/>
            <person name="Kurata T."/>
            <person name="Lalonde S."/>
            <person name="Li K."/>
            <person name="Li Y."/>
            <person name="Litt A."/>
            <person name="Lyons E."/>
            <person name="Manning G."/>
            <person name="Maruyama T."/>
            <person name="Michael T.P."/>
            <person name="Mikami K."/>
            <person name="Miyazaki S."/>
            <person name="Morinaga S."/>
            <person name="Murata T."/>
            <person name="Mueller-Roeber B."/>
            <person name="Nelson D.R."/>
            <person name="Obara M."/>
            <person name="Oguri Y."/>
            <person name="Olmstead R.G."/>
            <person name="Onodera N."/>
            <person name="Petersen B.L."/>
            <person name="Pils B."/>
            <person name="Prigge M."/>
            <person name="Rensing S.A."/>
            <person name="Riano-Pachon D.M."/>
            <person name="Roberts A.W."/>
            <person name="Sato Y."/>
            <person name="Scheller H.V."/>
            <person name="Schulz B."/>
            <person name="Schulz C."/>
            <person name="Shakirov E.V."/>
            <person name="Shibagaki N."/>
            <person name="Shinohara N."/>
            <person name="Shippen D.E."/>
            <person name="Soerensen I."/>
            <person name="Sotooka R."/>
            <person name="Sugimoto N."/>
            <person name="Sugita M."/>
            <person name="Sumikawa N."/>
            <person name="Tanurdzic M."/>
            <person name="Theissen G."/>
            <person name="Ulvskov P."/>
            <person name="Wakazuki S."/>
            <person name="Weng J.K."/>
            <person name="Willats W.W."/>
            <person name="Wipf D."/>
            <person name="Wolf P.G."/>
            <person name="Yang L."/>
            <person name="Zimmer A.D."/>
            <person name="Zhu Q."/>
            <person name="Mitros T."/>
            <person name="Hellsten U."/>
            <person name="Loque D."/>
            <person name="Otillar R."/>
            <person name="Salamov A."/>
            <person name="Schmutz J."/>
            <person name="Shapiro H."/>
            <person name="Lindquist E."/>
            <person name="Lucas S."/>
            <person name="Rokhsar D."/>
            <person name="Grigoriev I.V."/>
        </authorList>
    </citation>
    <scope>NUCLEOTIDE SEQUENCE [LARGE SCALE GENOMIC DNA]</scope>
</reference>
<dbReference type="GO" id="GO:0005886">
    <property type="term" value="C:plasma membrane"/>
    <property type="evidence" value="ECO:0007669"/>
    <property type="project" value="UniProtKB-SubCell"/>
</dbReference>
<keyword evidence="11" id="KW-0677">Repeat</keyword>
<evidence type="ECO:0000256" key="1">
    <source>
        <dbReference type="ARBA" id="ARBA00004162"/>
    </source>
</evidence>
<feature type="transmembrane region" description="Helical" evidence="21">
    <location>
        <begin position="575"/>
        <end position="597"/>
    </location>
</feature>
<dbReference type="HOGENOM" id="CLU_000288_22_1_1"/>
<dbReference type="Gene3D" id="1.10.510.10">
    <property type="entry name" value="Transferase(Phosphotransferase) domain 1"/>
    <property type="match status" value="1"/>
</dbReference>
<keyword evidence="13" id="KW-0418">Kinase</keyword>
<dbReference type="Pfam" id="PF23598">
    <property type="entry name" value="LRR_14"/>
    <property type="match status" value="1"/>
</dbReference>
<dbReference type="InterPro" id="IPR051716">
    <property type="entry name" value="Plant_RL_S/T_kinase"/>
</dbReference>
<gene>
    <name evidence="24" type="ORF">SELMODRAFT_125198</name>
</gene>
<dbReference type="InParanoid" id="D8SUM1"/>
<keyword evidence="14 20" id="KW-0067">ATP-binding</keyword>
<evidence type="ECO:0000256" key="13">
    <source>
        <dbReference type="ARBA" id="ARBA00022777"/>
    </source>
</evidence>
<evidence type="ECO:0000256" key="16">
    <source>
        <dbReference type="ARBA" id="ARBA00023136"/>
    </source>
</evidence>
<dbReference type="OMA" id="WLAIEAW"/>
<feature type="signal peptide" evidence="22">
    <location>
        <begin position="1"/>
        <end position="21"/>
    </location>
</feature>
<dbReference type="InterPro" id="IPR000719">
    <property type="entry name" value="Prot_kinase_dom"/>
</dbReference>
<evidence type="ECO:0000256" key="9">
    <source>
        <dbReference type="ARBA" id="ARBA00022692"/>
    </source>
</evidence>
<dbReference type="PROSITE" id="PS50011">
    <property type="entry name" value="PROTEIN_KINASE_DOM"/>
    <property type="match status" value="1"/>
</dbReference>
<feature type="chain" id="PRO_5003123042" description="non-specific serine/threonine protein kinase" evidence="22">
    <location>
        <begin position="22"/>
        <end position="905"/>
    </location>
</feature>
<keyword evidence="4" id="KW-1003">Cell membrane</keyword>
<dbReference type="GO" id="GO:0033612">
    <property type="term" value="F:receptor serine/threonine kinase binding"/>
    <property type="evidence" value="ECO:0000318"/>
    <property type="project" value="GO_Central"/>
</dbReference>
<keyword evidence="16 21" id="KW-0472">Membrane</keyword>
<evidence type="ECO:0000313" key="25">
    <source>
        <dbReference type="Proteomes" id="UP000001514"/>
    </source>
</evidence>
<dbReference type="InterPro" id="IPR001611">
    <property type="entry name" value="Leu-rich_rpt"/>
</dbReference>
<dbReference type="InterPro" id="IPR055414">
    <property type="entry name" value="LRR_R13L4/SHOC2-like"/>
</dbReference>
<dbReference type="EMBL" id="GL377643">
    <property type="protein sequence ID" value="EFJ11856.1"/>
    <property type="molecule type" value="Genomic_DNA"/>
</dbReference>
<evidence type="ECO:0000256" key="10">
    <source>
        <dbReference type="ARBA" id="ARBA00022729"/>
    </source>
</evidence>
<dbReference type="InterPro" id="IPR017441">
    <property type="entry name" value="Protein_kinase_ATP_BS"/>
</dbReference>
<dbReference type="InterPro" id="IPR013210">
    <property type="entry name" value="LRR_N_plant-typ"/>
</dbReference>
<dbReference type="InterPro" id="IPR011009">
    <property type="entry name" value="Kinase-like_dom_sf"/>
</dbReference>
<dbReference type="SUPFAM" id="SSF56112">
    <property type="entry name" value="Protein kinase-like (PK-like)"/>
    <property type="match status" value="1"/>
</dbReference>
<dbReference type="Pfam" id="PF13855">
    <property type="entry name" value="LRR_8"/>
    <property type="match status" value="2"/>
</dbReference>
<evidence type="ECO:0000256" key="12">
    <source>
        <dbReference type="ARBA" id="ARBA00022741"/>
    </source>
</evidence>
<dbReference type="SMART" id="SM00220">
    <property type="entry name" value="S_TKc"/>
    <property type="match status" value="1"/>
</dbReference>
<evidence type="ECO:0000256" key="20">
    <source>
        <dbReference type="PROSITE-ProRule" id="PRU10141"/>
    </source>
</evidence>
<keyword evidence="5" id="KW-0723">Serine/threonine-protein kinase</keyword>
<dbReference type="AlphaFoldDB" id="D8SUM1"/>
<keyword evidence="25" id="KW-1185">Reference proteome</keyword>
<evidence type="ECO:0000256" key="19">
    <source>
        <dbReference type="ARBA" id="ARBA00048679"/>
    </source>
</evidence>
<dbReference type="Gene3D" id="3.80.10.10">
    <property type="entry name" value="Ribonuclease Inhibitor"/>
    <property type="match status" value="3"/>
</dbReference>
<dbReference type="Pfam" id="PF00560">
    <property type="entry name" value="LRR_1"/>
    <property type="match status" value="2"/>
</dbReference>
<evidence type="ECO:0000256" key="6">
    <source>
        <dbReference type="ARBA" id="ARBA00022553"/>
    </source>
</evidence>
<dbReference type="PROSITE" id="PS00108">
    <property type="entry name" value="PROTEIN_KINASE_ST"/>
    <property type="match status" value="1"/>
</dbReference>
<evidence type="ECO:0000256" key="22">
    <source>
        <dbReference type="SAM" id="SignalP"/>
    </source>
</evidence>
<dbReference type="Proteomes" id="UP000001514">
    <property type="component" value="Unassembled WGS sequence"/>
</dbReference>
<dbReference type="SUPFAM" id="SSF52058">
    <property type="entry name" value="L domain-like"/>
    <property type="match status" value="2"/>
</dbReference>
<evidence type="ECO:0000256" key="7">
    <source>
        <dbReference type="ARBA" id="ARBA00022614"/>
    </source>
</evidence>
<evidence type="ECO:0000256" key="3">
    <source>
        <dbReference type="ARBA" id="ARBA00012513"/>
    </source>
</evidence>
<keyword evidence="8" id="KW-0808">Transferase</keyword>
<dbReference type="FunFam" id="3.80.10.10:FF:000095">
    <property type="entry name" value="LRR receptor-like serine/threonine-protein kinase GSO1"/>
    <property type="match status" value="1"/>
</dbReference>
<dbReference type="SMART" id="SM00365">
    <property type="entry name" value="LRR_SD22"/>
    <property type="match status" value="6"/>
</dbReference>
<keyword evidence="15 21" id="KW-1133">Transmembrane helix</keyword>
<feature type="binding site" evidence="20">
    <location>
        <position position="654"/>
    </location>
    <ligand>
        <name>ATP</name>
        <dbReference type="ChEBI" id="CHEBI:30616"/>
    </ligand>
</feature>
<dbReference type="GO" id="GO:0005524">
    <property type="term" value="F:ATP binding"/>
    <property type="evidence" value="ECO:0007669"/>
    <property type="project" value="UniProtKB-UniRule"/>
</dbReference>
<dbReference type="PROSITE" id="PS00107">
    <property type="entry name" value="PROTEIN_KINASE_ATP"/>
    <property type="match status" value="1"/>
</dbReference>
<dbReference type="InterPro" id="IPR032675">
    <property type="entry name" value="LRR_dom_sf"/>
</dbReference>
<dbReference type="OrthoDB" id="676979at2759"/>
<keyword evidence="7" id="KW-0433">Leucine-rich repeat</keyword>
<dbReference type="FunFam" id="1.10.510.10:FF:000417">
    <property type="entry name" value="Leucine-rich repeat receptor-like protein kinase"/>
    <property type="match status" value="1"/>
</dbReference>
<dbReference type="PANTHER" id="PTHR48053:SF71">
    <property type="entry name" value="LEUCINE RICH REPEAT FAMILY PROTEIN, EXPRESSED"/>
    <property type="match status" value="1"/>
</dbReference>
<feature type="domain" description="Protein kinase" evidence="23">
    <location>
        <begin position="625"/>
        <end position="905"/>
    </location>
</feature>
<evidence type="ECO:0000256" key="2">
    <source>
        <dbReference type="ARBA" id="ARBA00008684"/>
    </source>
</evidence>
<accession>D8SUM1</accession>
<comment type="subcellular location">
    <subcellularLocation>
        <location evidence="1">Cell membrane</location>
        <topology evidence="1">Single-pass membrane protein</topology>
    </subcellularLocation>
</comment>